<dbReference type="EMBL" id="CP001145">
    <property type="protein sequence ID" value="ACI17614.1"/>
    <property type="molecule type" value="Genomic_DNA"/>
</dbReference>
<dbReference type="HOGENOM" id="CLU_116617_4_0_9"/>
<dbReference type="PANTHER" id="PTHR34610">
    <property type="entry name" value="SSL7007 PROTEIN"/>
    <property type="match status" value="1"/>
</dbReference>
<reference evidence="3" key="1">
    <citation type="submission" date="2008-08" db="EMBL/GenBank/DDBJ databases">
        <title>The complete genome sequence of Coprothermobacter proteolyticus strain ATCC 5245 / DSM 5265 / BT.</title>
        <authorList>
            <person name="Dodson R.J."/>
            <person name="Durkin A.S."/>
            <person name="Wu M."/>
            <person name="Eisen J."/>
            <person name="Sutton G."/>
        </authorList>
    </citation>
    <scope>NUCLEOTIDE SEQUENCE [LARGE SCALE GENOMIC DNA]</scope>
    <source>
        <strain evidence="3">ATCC 35245 / DSM 5265 / OCM 4 / BT</strain>
    </source>
</reference>
<dbReference type="SUPFAM" id="SSF88723">
    <property type="entry name" value="PIN domain-like"/>
    <property type="match status" value="1"/>
</dbReference>
<dbReference type="PANTHER" id="PTHR34610:SF3">
    <property type="entry name" value="SSL7007 PROTEIN"/>
    <property type="match status" value="1"/>
</dbReference>
<dbReference type="OrthoDB" id="426765at2"/>
<evidence type="ECO:0000313" key="3">
    <source>
        <dbReference type="Proteomes" id="UP000001732"/>
    </source>
</evidence>
<dbReference type="Proteomes" id="UP000001732">
    <property type="component" value="Chromosome"/>
</dbReference>
<dbReference type="Gene3D" id="3.40.50.1010">
    <property type="entry name" value="5'-nuclease"/>
    <property type="match status" value="1"/>
</dbReference>
<dbReference type="NCBIfam" id="TIGR00305">
    <property type="entry name" value="putative toxin-antitoxin system toxin component, PIN family"/>
    <property type="match status" value="1"/>
</dbReference>
<dbReference type="eggNOG" id="COG1569">
    <property type="taxonomic scope" value="Bacteria"/>
</dbReference>
<dbReference type="Pfam" id="PF13470">
    <property type="entry name" value="PIN_3"/>
    <property type="match status" value="1"/>
</dbReference>
<accession>B5Y6F6</accession>
<keyword evidence="3" id="KW-1185">Reference proteome</keyword>
<dbReference type="KEGG" id="cpo:COPRO5265_1579"/>
<evidence type="ECO:0000313" key="2">
    <source>
        <dbReference type="EMBL" id="ACI17614.1"/>
    </source>
</evidence>
<name>B5Y6F6_COPPD</name>
<dbReference type="RefSeq" id="WP_012544266.1">
    <property type="nucleotide sequence ID" value="NC_011295.1"/>
</dbReference>
<feature type="domain" description="PIN" evidence="1">
    <location>
        <begin position="10"/>
        <end position="121"/>
    </location>
</feature>
<sequence length="152" mass="17711">MPKGNRQQNLKVVIDTNVFVSALHFGGTPRKVVDLMWKEAIEVYISPFIEEEIERVLVSRFEWDKHMVDQVINSINEYAIMVEPEVTVSIIDAKKTDNRILECAVAGKVDCLVSGDKKHILPLKEFHEIKIMSPAEFLDYFYTKRKEWLEKK</sequence>
<gene>
    <name evidence="2" type="ordered locus">COPRO5265_1579</name>
</gene>
<dbReference type="InterPro" id="IPR002850">
    <property type="entry name" value="PIN_toxin-like"/>
</dbReference>
<dbReference type="SMART" id="SM00670">
    <property type="entry name" value="PINc"/>
    <property type="match status" value="1"/>
</dbReference>
<dbReference type="AlphaFoldDB" id="B5Y6F6"/>
<organism evidence="2 3">
    <name type="scientific">Coprothermobacter proteolyticus (strain ATCC 35245 / DSM 5265 / OCM 4 / BT)</name>
    <dbReference type="NCBI Taxonomy" id="309798"/>
    <lineage>
        <taxon>Bacteria</taxon>
        <taxon>Pseudomonadati</taxon>
        <taxon>Coprothermobacterota</taxon>
        <taxon>Coprothermobacteria</taxon>
        <taxon>Coprothermobacterales</taxon>
        <taxon>Coprothermobacteraceae</taxon>
        <taxon>Coprothermobacter</taxon>
    </lineage>
</organism>
<dbReference type="InterPro" id="IPR029060">
    <property type="entry name" value="PIN-like_dom_sf"/>
</dbReference>
<dbReference type="InterPro" id="IPR002716">
    <property type="entry name" value="PIN_dom"/>
</dbReference>
<protein>
    <recommendedName>
        <fullName evidence="1">PIN domain-containing protein</fullName>
    </recommendedName>
</protein>
<evidence type="ECO:0000259" key="1">
    <source>
        <dbReference type="SMART" id="SM00670"/>
    </source>
</evidence>
<reference evidence="2 3" key="2">
    <citation type="journal article" date="2014" name="Genome Announc.">
        <title>Complete Genome Sequence of Coprothermobacter proteolyticus DSM 5265.</title>
        <authorList>
            <person name="Alexiev A."/>
            <person name="Coil D.A."/>
            <person name="Badger J.H."/>
            <person name="Enticknap J."/>
            <person name="Ward N."/>
            <person name="Robb F.T."/>
            <person name="Eisen J.A."/>
        </authorList>
    </citation>
    <scope>NUCLEOTIDE SEQUENCE [LARGE SCALE GENOMIC DNA]</scope>
    <source>
        <strain evidence="3">ATCC 35245 / DSM 5265 / OCM 4 / BT</strain>
    </source>
</reference>
<proteinExistence type="predicted"/>